<dbReference type="CDD" id="cd16389">
    <property type="entry name" value="FIN"/>
    <property type="match status" value="1"/>
</dbReference>
<dbReference type="GeneID" id="2740484"/>
<organism evidence="1 2">
    <name type="scientific">Treponema putidum</name>
    <dbReference type="NCBI Taxonomy" id="221027"/>
    <lineage>
        <taxon>Bacteria</taxon>
        <taxon>Pseudomonadati</taxon>
        <taxon>Spirochaetota</taxon>
        <taxon>Spirochaetia</taxon>
        <taxon>Spirochaetales</taxon>
        <taxon>Treponemataceae</taxon>
        <taxon>Treponema</taxon>
    </lineage>
</organism>
<evidence type="ECO:0000313" key="1">
    <source>
        <dbReference type="EMBL" id="UTY28394.1"/>
    </source>
</evidence>
<gene>
    <name evidence="1" type="ORF">E4N76_04875</name>
</gene>
<protein>
    <recommendedName>
        <fullName evidence="3">Immunity protein 50 of polymorphic toxin system</fullName>
    </recommendedName>
</protein>
<dbReference type="Proteomes" id="UP001059401">
    <property type="component" value="Chromosome"/>
</dbReference>
<dbReference type="InterPro" id="IPR035615">
    <property type="entry name" value="FiwA/Osa"/>
</dbReference>
<keyword evidence="2" id="KW-1185">Reference proteome</keyword>
<proteinExistence type="predicted"/>
<name>A0ABY5HUZ1_9SPIR</name>
<evidence type="ECO:0000313" key="2">
    <source>
        <dbReference type="Proteomes" id="UP001059401"/>
    </source>
</evidence>
<dbReference type="Pfam" id="PF22162">
    <property type="entry name" value="PFIN"/>
    <property type="match status" value="1"/>
</dbReference>
<dbReference type="InterPro" id="IPR054044">
    <property type="entry name" value="PFIN"/>
</dbReference>
<accession>A0ABY5HUZ1</accession>
<reference evidence="1" key="1">
    <citation type="submission" date="2019-04" db="EMBL/GenBank/DDBJ databases">
        <title>Whole genome sequencing of oral phylogroup 2 treponemes.</title>
        <authorList>
            <person name="Chan Y."/>
            <person name="Zeng H.H."/>
            <person name="Yu X.L."/>
            <person name="Leung W.K."/>
            <person name="Watt R.M."/>
        </authorList>
    </citation>
    <scope>NUCLEOTIDE SEQUENCE</scope>
    <source>
        <strain evidence="1">OMZ 847</strain>
    </source>
</reference>
<dbReference type="RefSeq" id="WP_010957068.1">
    <property type="nucleotide sequence ID" value="NZ_CP038802.1"/>
</dbReference>
<dbReference type="EMBL" id="CP038802">
    <property type="protein sequence ID" value="UTY28394.1"/>
    <property type="molecule type" value="Genomic_DNA"/>
</dbReference>
<sequence>MKKIDGLNIYRNANGRIIFELIGNKKYYMSSCEKLFIIIEATYFDRQWKKTNFKIQKIVANIKDKKDDCKYQDAKEGFAHGENNPVPVVNIDIKIENNNDIIPTLCNGLTRTNFLLANNVKYLVFSISKKLLLDDADSYFFIKNDEI</sequence>
<evidence type="ECO:0008006" key="3">
    <source>
        <dbReference type="Google" id="ProtNLM"/>
    </source>
</evidence>